<dbReference type="InterPro" id="IPR014436">
    <property type="entry name" value="Extradiol_dOase_DODA"/>
</dbReference>
<comment type="cofactor">
    <cofactor evidence="1">
        <name>Zn(2+)</name>
        <dbReference type="ChEBI" id="CHEBI:29105"/>
    </cofactor>
</comment>
<comment type="similarity">
    <text evidence="2">Belongs to the DODA-type extradiol aromatic ring-opening dioxygenase family.</text>
</comment>
<keyword evidence="8" id="KW-1185">Reference proteome</keyword>
<keyword evidence="4" id="KW-0862">Zinc</keyword>
<evidence type="ECO:0000256" key="2">
    <source>
        <dbReference type="ARBA" id="ARBA00007581"/>
    </source>
</evidence>
<reference evidence="7 8" key="1">
    <citation type="journal article" date="2019" name="Int. J. Syst. Evol. Microbiol.">
        <title>The Global Catalogue of Microorganisms (GCM) 10K type strain sequencing project: providing services to taxonomists for standard genome sequencing and annotation.</title>
        <authorList>
            <consortium name="The Broad Institute Genomics Platform"/>
            <consortium name="The Broad Institute Genome Sequencing Center for Infectious Disease"/>
            <person name="Wu L."/>
            <person name="Ma J."/>
        </authorList>
    </citation>
    <scope>NUCLEOTIDE SEQUENCE [LARGE SCALE GENOMIC DNA]</scope>
    <source>
        <strain evidence="7 8">JCM 14603</strain>
    </source>
</reference>
<dbReference type="Pfam" id="PF02900">
    <property type="entry name" value="LigB"/>
    <property type="match status" value="1"/>
</dbReference>
<dbReference type="Gene3D" id="3.40.830.10">
    <property type="entry name" value="LigB-like"/>
    <property type="match status" value="1"/>
</dbReference>
<keyword evidence="3" id="KW-0479">Metal-binding</keyword>
<protein>
    <submittedName>
        <fullName evidence="7">Class III extradiol ring-cleavage dioxygenase</fullName>
    </submittedName>
</protein>
<comment type="caution">
    <text evidence="7">The sequence shown here is derived from an EMBL/GenBank/DDBJ whole genome shotgun (WGS) entry which is preliminary data.</text>
</comment>
<dbReference type="InterPro" id="IPR004183">
    <property type="entry name" value="Xdiol_dOase_suB"/>
</dbReference>
<evidence type="ECO:0000259" key="6">
    <source>
        <dbReference type="Pfam" id="PF02900"/>
    </source>
</evidence>
<dbReference type="SUPFAM" id="SSF53213">
    <property type="entry name" value="LigB-like"/>
    <property type="match status" value="1"/>
</dbReference>
<evidence type="ECO:0000313" key="7">
    <source>
        <dbReference type="EMBL" id="GAA0673533.1"/>
    </source>
</evidence>
<dbReference type="CDD" id="cd07363">
    <property type="entry name" value="45_DOPA_Dioxygenase"/>
    <property type="match status" value="1"/>
</dbReference>
<name>A0ABN1HZC3_9SPHN</name>
<proteinExistence type="inferred from homology"/>
<dbReference type="Proteomes" id="UP001500238">
    <property type="component" value="Unassembled WGS sequence"/>
</dbReference>
<evidence type="ECO:0000256" key="1">
    <source>
        <dbReference type="ARBA" id="ARBA00001947"/>
    </source>
</evidence>
<evidence type="ECO:0000313" key="8">
    <source>
        <dbReference type="Proteomes" id="UP001500238"/>
    </source>
</evidence>
<dbReference type="GO" id="GO:0051213">
    <property type="term" value="F:dioxygenase activity"/>
    <property type="evidence" value="ECO:0007669"/>
    <property type="project" value="UniProtKB-KW"/>
</dbReference>
<dbReference type="EMBL" id="BAAAES010000009">
    <property type="protein sequence ID" value="GAA0673533.1"/>
    <property type="molecule type" value="Genomic_DNA"/>
</dbReference>
<keyword evidence="5" id="KW-0560">Oxidoreductase</keyword>
<dbReference type="PANTHER" id="PTHR30096">
    <property type="entry name" value="4,5-DOPA DIOXYGENASE EXTRADIOL-LIKE PROTEIN"/>
    <property type="match status" value="1"/>
</dbReference>
<feature type="domain" description="Extradiol ring-cleavage dioxygenase class III enzyme subunit B" evidence="6">
    <location>
        <begin position="18"/>
        <end position="256"/>
    </location>
</feature>
<evidence type="ECO:0000256" key="5">
    <source>
        <dbReference type="ARBA" id="ARBA00023002"/>
    </source>
</evidence>
<sequence>MRRRGIAPTFARMTLPTMFVPHGGGPCFFMDPMGGPPDPMWRPMQAYLAGLIASLPERPRAILMVSGHWEAPAVTVHVGARPRLLFDYYGFPEHTYRLRWDAPGAPVIARRAAALLQAAGHVVAEEDARGWDHGVFIPMMVADPDAAIPLVQMSLRADLDPAAHIAIGRALAPLRDERVLIVGSGMSFHNLRARGAQVTPVAAEWDEALAAAVTDADPARRAARVADWELLPHARFAHPEAEHLLPLMVALGAGGDGAATRDYRDVVMGWAVSAFRFG</sequence>
<dbReference type="PANTHER" id="PTHR30096:SF0">
    <property type="entry name" value="4,5-DOPA DIOXYGENASE EXTRADIOL-LIKE PROTEIN"/>
    <property type="match status" value="1"/>
</dbReference>
<gene>
    <name evidence="7" type="ORF">GCM10009102_26540</name>
</gene>
<keyword evidence="7" id="KW-0223">Dioxygenase</keyword>
<evidence type="ECO:0000256" key="3">
    <source>
        <dbReference type="ARBA" id="ARBA00022723"/>
    </source>
</evidence>
<dbReference type="PIRSF" id="PIRSF006157">
    <property type="entry name" value="Doxgns_DODA"/>
    <property type="match status" value="1"/>
</dbReference>
<accession>A0ABN1HZC3</accession>
<organism evidence="7 8">
    <name type="scientific">Sphingomonas insulae</name>
    <dbReference type="NCBI Taxonomy" id="424800"/>
    <lineage>
        <taxon>Bacteria</taxon>
        <taxon>Pseudomonadati</taxon>
        <taxon>Pseudomonadota</taxon>
        <taxon>Alphaproteobacteria</taxon>
        <taxon>Sphingomonadales</taxon>
        <taxon>Sphingomonadaceae</taxon>
        <taxon>Sphingomonas</taxon>
    </lineage>
</organism>
<evidence type="ECO:0000256" key="4">
    <source>
        <dbReference type="ARBA" id="ARBA00022833"/>
    </source>
</evidence>